<evidence type="ECO:0000313" key="3">
    <source>
        <dbReference type="EMBL" id="MXP42198.1"/>
    </source>
</evidence>
<dbReference type="SMART" id="SM00448">
    <property type="entry name" value="REC"/>
    <property type="match status" value="1"/>
</dbReference>
<reference evidence="3 4" key="1">
    <citation type="submission" date="2019-12" db="EMBL/GenBank/DDBJ databases">
        <title>Genomic-based taxomic classification of the family Erythrobacteraceae.</title>
        <authorList>
            <person name="Xu L."/>
        </authorList>
    </citation>
    <scope>NUCLEOTIDE SEQUENCE [LARGE SCALE GENOMIC DNA]</scope>
    <source>
        <strain evidence="3 4">MCCC 1K02066</strain>
    </source>
</reference>
<sequence>MNNDLGDPARAVPTGADAAPNPVRRVLLVEDSMLIALDAEETLIQGGIDDVAVAGNVAAALAQIEKQMPDFALLDFNLGNETSEAVAEVLTNAGVPYCYATGYGDALERMSLAPPCGVLTKPYSKDDIMRAVARAAELISKS</sequence>
<protein>
    <submittedName>
        <fullName evidence="3">Response regulator</fullName>
    </submittedName>
</protein>
<dbReference type="InterPro" id="IPR001789">
    <property type="entry name" value="Sig_transdc_resp-reg_receiver"/>
</dbReference>
<dbReference type="Pfam" id="PF00072">
    <property type="entry name" value="Response_reg"/>
    <property type="match status" value="1"/>
</dbReference>
<feature type="modified residue" description="4-aspartylphosphate" evidence="1">
    <location>
        <position position="75"/>
    </location>
</feature>
<keyword evidence="1" id="KW-0597">Phosphoprotein</keyword>
<evidence type="ECO:0000259" key="2">
    <source>
        <dbReference type="PROSITE" id="PS50110"/>
    </source>
</evidence>
<dbReference type="Gene3D" id="3.40.50.2300">
    <property type="match status" value="1"/>
</dbReference>
<dbReference type="SUPFAM" id="SSF52172">
    <property type="entry name" value="CheY-like"/>
    <property type="match status" value="1"/>
</dbReference>
<dbReference type="GO" id="GO:0000160">
    <property type="term" value="P:phosphorelay signal transduction system"/>
    <property type="evidence" value="ECO:0007669"/>
    <property type="project" value="InterPro"/>
</dbReference>
<evidence type="ECO:0000313" key="4">
    <source>
        <dbReference type="Proteomes" id="UP000469159"/>
    </source>
</evidence>
<organism evidence="3 4">
    <name type="scientific">Croceibacterium soli</name>
    <dbReference type="NCBI Taxonomy" id="1739690"/>
    <lineage>
        <taxon>Bacteria</taxon>
        <taxon>Pseudomonadati</taxon>
        <taxon>Pseudomonadota</taxon>
        <taxon>Alphaproteobacteria</taxon>
        <taxon>Sphingomonadales</taxon>
        <taxon>Erythrobacteraceae</taxon>
        <taxon>Croceibacterium</taxon>
    </lineage>
</organism>
<accession>A0A6I4UU82</accession>
<comment type="caution">
    <text evidence="3">The sequence shown here is derived from an EMBL/GenBank/DDBJ whole genome shotgun (WGS) entry which is preliminary data.</text>
</comment>
<dbReference type="AlphaFoldDB" id="A0A6I4UU82"/>
<dbReference type="PROSITE" id="PS50110">
    <property type="entry name" value="RESPONSE_REGULATORY"/>
    <property type="match status" value="1"/>
</dbReference>
<dbReference type="RefSeq" id="WP_160747056.1">
    <property type="nucleotide sequence ID" value="NZ_WTYK01000006.1"/>
</dbReference>
<feature type="domain" description="Response regulatory" evidence="2">
    <location>
        <begin position="25"/>
        <end position="136"/>
    </location>
</feature>
<dbReference type="InterPro" id="IPR011006">
    <property type="entry name" value="CheY-like_superfamily"/>
</dbReference>
<evidence type="ECO:0000256" key="1">
    <source>
        <dbReference type="PROSITE-ProRule" id="PRU00169"/>
    </source>
</evidence>
<gene>
    <name evidence="3" type="ORF">GRI75_11160</name>
</gene>
<dbReference type="EMBL" id="WTYK01000006">
    <property type="protein sequence ID" value="MXP42198.1"/>
    <property type="molecule type" value="Genomic_DNA"/>
</dbReference>
<keyword evidence="4" id="KW-1185">Reference proteome</keyword>
<dbReference type="OrthoDB" id="582170at2"/>
<name>A0A6I4UU82_9SPHN</name>
<dbReference type="Proteomes" id="UP000469159">
    <property type="component" value="Unassembled WGS sequence"/>
</dbReference>
<proteinExistence type="predicted"/>